<evidence type="ECO:0000313" key="2">
    <source>
        <dbReference type="Proteomes" id="UP001341840"/>
    </source>
</evidence>
<sequence>MHSSPFFHTTSSPSVTAGAGTLASLLRCSPTISRCITARASRFSASHRELHGCAALSVNNAKPIPCTASSSMDADLHLNSVFSSMAVWTLALLSTPSPSLSYC</sequence>
<protein>
    <submittedName>
        <fullName evidence="1">Uncharacterized protein</fullName>
    </submittedName>
</protein>
<evidence type="ECO:0000313" key="1">
    <source>
        <dbReference type="EMBL" id="MED6208163.1"/>
    </source>
</evidence>
<accession>A0ABU6YHM7</accession>
<proteinExistence type="predicted"/>
<gene>
    <name evidence="1" type="ORF">PIB30_042563</name>
</gene>
<dbReference type="EMBL" id="JASCZI010241898">
    <property type="protein sequence ID" value="MED6208163.1"/>
    <property type="molecule type" value="Genomic_DNA"/>
</dbReference>
<name>A0ABU6YHM7_9FABA</name>
<dbReference type="Proteomes" id="UP001341840">
    <property type="component" value="Unassembled WGS sequence"/>
</dbReference>
<comment type="caution">
    <text evidence="1">The sequence shown here is derived from an EMBL/GenBank/DDBJ whole genome shotgun (WGS) entry which is preliminary data.</text>
</comment>
<keyword evidence="2" id="KW-1185">Reference proteome</keyword>
<organism evidence="1 2">
    <name type="scientific">Stylosanthes scabra</name>
    <dbReference type="NCBI Taxonomy" id="79078"/>
    <lineage>
        <taxon>Eukaryota</taxon>
        <taxon>Viridiplantae</taxon>
        <taxon>Streptophyta</taxon>
        <taxon>Embryophyta</taxon>
        <taxon>Tracheophyta</taxon>
        <taxon>Spermatophyta</taxon>
        <taxon>Magnoliopsida</taxon>
        <taxon>eudicotyledons</taxon>
        <taxon>Gunneridae</taxon>
        <taxon>Pentapetalae</taxon>
        <taxon>rosids</taxon>
        <taxon>fabids</taxon>
        <taxon>Fabales</taxon>
        <taxon>Fabaceae</taxon>
        <taxon>Papilionoideae</taxon>
        <taxon>50 kb inversion clade</taxon>
        <taxon>dalbergioids sensu lato</taxon>
        <taxon>Dalbergieae</taxon>
        <taxon>Pterocarpus clade</taxon>
        <taxon>Stylosanthes</taxon>
    </lineage>
</organism>
<reference evidence="1 2" key="1">
    <citation type="journal article" date="2023" name="Plants (Basel)">
        <title>Bridging the Gap: Combining Genomics and Transcriptomics Approaches to Understand Stylosanthes scabra, an Orphan Legume from the Brazilian Caatinga.</title>
        <authorList>
            <person name="Ferreira-Neto J.R.C."/>
            <person name="da Silva M.D."/>
            <person name="Binneck E."/>
            <person name="de Melo N.F."/>
            <person name="da Silva R.H."/>
            <person name="de Melo A.L.T.M."/>
            <person name="Pandolfi V."/>
            <person name="Bustamante F.O."/>
            <person name="Brasileiro-Vidal A.C."/>
            <person name="Benko-Iseppon A.M."/>
        </authorList>
    </citation>
    <scope>NUCLEOTIDE SEQUENCE [LARGE SCALE GENOMIC DNA]</scope>
    <source>
        <tissue evidence="1">Leaves</tissue>
    </source>
</reference>